<dbReference type="Proteomes" id="UP000015104">
    <property type="component" value="Unassembled WGS sequence"/>
</dbReference>
<dbReference type="PANTHER" id="PTHR45632:SF3">
    <property type="entry name" value="KELCH-LIKE PROTEIN 32"/>
    <property type="match status" value="1"/>
</dbReference>
<dbReference type="AlphaFoldDB" id="T1KW94"/>
<keyword evidence="2" id="KW-0677">Repeat</keyword>
<dbReference type="SUPFAM" id="SSF54695">
    <property type="entry name" value="POZ domain"/>
    <property type="match status" value="1"/>
</dbReference>
<reference evidence="4" key="2">
    <citation type="submission" date="2015-06" db="UniProtKB">
        <authorList>
            <consortium name="EnsemblMetazoa"/>
        </authorList>
    </citation>
    <scope>IDENTIFICATION</scope>
</reference>
<dbReference type="Gene3D" id="1.25.40.420">
    <property type="match status" value="1"/>
</dbReference>
<sequence>MDVQEDASSLLLSTYKTGKWSDVTIMNGDKKYRLHKNILCTAIPYFDKMFSSEFSESTSEVINLDHNPDVFDLIIEWAYCSKIKISKENAVDLFHLADYMNIPKLTTVCLNFLWNNFSDYPFIDVGHWINQISTEEVNNFLDRYICSNFWDIVHTDSFLEYDVDTVAYMISFFDLDIDNEMQVFDAIIKWIEKRVERKSHLSKLLRKVHWVEINKVQFINRIDKLSWTLHDRTRPVIMAAIELMFYKSLKKMKSIDVVFGPRYASDSFHYAIRRKTDSSIEADNFNGDYGKIIFSENRSLPPANFGDSHITEHCMDSDVIIRIDWKNKTYRKVHFWKGERLIEFAHLPDGNTTSQSTVTLTKYKGGLCLSIIATSGSYNQNYYNSYTEYKSQLTIANCTSSEDMFKVVASHEIVTKEPIKRLKSTTLRDLLVIFVDCSLILSYDFQQKIFKEHKNDLNGRSLCFLHYRHFGPRLLIFNNDGNQSRQGFHADSGELSCLADPHEPYAGIESEPNLFGFLSLEAGHHANMSDLQSEPNKNIIYK</sequence>
<dbReference type="Gene3D" id="3.30.710.10">
    <property type="entry name" value="Potassium Channel Kv1.1, Chain A"/>
    <property type="match status" value="1"/>
</dbReference>
<evidence type="ECO:0000256" key="2">
    <source>
        <dbReference type="ARBA" id="ARBA00022737"/>
    </source>
</evidence>
<dbReference type="PROSITE" id="PS50097">
    <property type="entry name" value="BTB"/>
    <property type="match status" value="1"/>
</dbReference>
<dbReference type="CDD" id="cd18186">
    <property type="entry name" value="BTB_POZ_ZBTB_KLHL-like"/>
    <property type="match status" value="1"/>
</dbReference>
<evidence type="ECO:0000259" key="3">
    <source>
        <dbReference type="PROSITE" id="PS50097"/>
    </source>
</evidence>
<reference evidence="5" key="1">
    <citation type="submission" date="2011-08" db="EMBL/GenBank/DDBJ databases">
        <authorList>
            <person name="Rombauts S."/>
        </authorList>
    </citation>
    <scope>NUCLEOTIDE SEQUENCE</scope>
    <source>
        <strain evidence="5">London</strain>
    </source>
</reference>
<dbReference type="EMBL" id="CAEY01000639">
    <property type="status" value="NOT_ANNOTATED_CDS"/>
    <property type="molecule type" value="Genomic_DNA"/>
</dbReference>
<name>T1KW94_TETUR</name>
<organism evidence="4 5">
    <name type="scientific">Tetranychus urticae</name>
    <name type="common">Two-spotted spider mite</name>
    <dbReference type="NCBI Taxonomy" id="32264"/>
    <lineage>
        <taxon>Eukaryota</taxon>
        <taxon>Metazoa</taxon>
        <taxon>Ecdysozoa</taxon>
        <taxon>Arthropoda</taxon>
        <taxon>Chelicerata</taxon>
        <taxon>Arachnida</taxon>
        <taxon>Acari</taxon>
        <taxon>Acariformes</taxon>
        <taxon>Trombidiformes</taxon>
        <taxon>Prostigmata</taxon>
        <taxon>Eleutherengona</taxon>
        <taxon>Raphignathae</taxon>
        <taxon>Tetranychoidea</taxon>
        <taxon>Tetranychidae</taxon>
        <taxon>Tetranychus</taxon>
    </lineage>
</organism>
<dbReference type="eggNOG" id="KOG4441">
    <property type="taxonomic scope" value="Eukaryota"/>
</dbReference>
<evidence type="ECO:0000313" key="5">
    <source>
        <dbReference type="Proteomes" id="UP000015104"/>
    </source>
</evidence>
<evidence type="ECO:0000256" key="1">
    <source>
        <dbReference type="ARBA" id="ARBA00022441"/>
    </source>
</evidence>
<dbReference type="PANTHER" id="PTHR45632">
    <property type="entry name" value="LD33804P"/>
    <property type="match status" value="1"/>
</dbReference>
<dbReference type="InterPro" id="IPR011705">
    <property type="entry name" value="BACK"/>
</dbReference>
<proteinExistence type="predicted"/>
<evidence type="ECO:0000313" key="4">
    <source>
        <dbReference type="EnsemblMetazoa" id="tetur24g00820.1"/>
    </source>
</evidence>
<accession>T1KW94</accession>
<dbReference type="SMART" id="SM00225">
    <property type="entry name" value="BTB"/>
    <property type="match status" value="1"/>
</dbReference>
<dbReference type="EnsemblMetazoa" id="tetur24g00820.1">
    <property type="protein sequence ID" value="tetur24g00820.1"/>
    <property type="gene ID" value="tetur24g00820"/>
</dbReference>
<keyword evidence="1" id="KW-0880">Kelch repeat</keyword>
<dbReference type="InterPro" id="IPR000210">
    <property type="entry name" value="BTB/POZ_dom"/>
</dbReference>
<dbReference type="STRING" id="32264.T1KW94"/>
<protein>
    <recommendedName>
        <fullName evidence="3">BTB domain-containing protein</fullName>
    </recommendedName>
</protein>
<dbReference type="Pfam" id="PF07707">
    <property type="entry name" value="BACK"/>
    <property type="match status" value="1"/>
</dbReference>
<keyword evidence="5" id="KW-1185">Reference proteome</keyword>
<dbReference type="Pfam" id="PF00651">
    <property type="entry name" value="BTB"/>
    <property type="match status" value="1"/>
</dbReference>
<dbReference type="HOGENOM" id="CLU_027383_0_0_1"/>
<dbReference type="SMART" id="SM00875">
    <property type="entry name" value="BACK"/>
    <property type="match status" value="1"/>
</dbReference>
<dbReference type="InterPro" id="IPR011333">
    <property type="entry name" value="SKP1/BTB/POZ_sf"/>
</dbReference>
<feature type="domain" description="BTB" evidence="3">
    <location>
        <begin position="21"/>
        <end position="87"/>
    </location>
</feature>